<evidence type="ECO:0000256" key="1">
    <source>
        <dbReference type="ARBA" id="ARBA00022679"/>
    </source>
</evidence>
<feature type="binding site" evidence="3 4">
    <location>
        <position position="133"/>
    </location>
    <ligand>
        <name>Zn(2+)</name>
        <dbReference type="ChEBI" id="CHEBI:29105"/>
    </ligand>
</feature>
<evidence type="ECO:0000259" key="5">
    <source>
        <dbReference type="PROSITE" id="PS50305"/>
    </source>
</evidence>
<keyword evidence="3" id="KW-0963">Cytoplasm</keyword>
<dbReference type="InterPro" id="IPR026590">
    <property type="entry name" value="Ssirtuin_cat_dom"/>
</dbReference>
<feature type="binding site" evidence="3 4">
    <location>
        <position position="130"/>
    </location>
    <ligand>
        <name>Zn(2+)</name>
        <dbReference type="ChEBI" id="CHEBI:29105"/>
    </ligand>
</feature>
<comment type="domain">
    <text evidence="3">2 residues (Tyr-70 and Arg-73) present in a large hydrophobic pocket are probably involved in substrate specificity. They are important for desuccinylation activity, but dispensable for deacetylation activity.</text>
</comment>
<proteinExistence type="inferred from homology"/>
<dbReference type="CDD" id="cd01412">
    <property type="entry name" value="SIRT5_Af1_CobB"/>
    <property type="match status" value="1"/>
</dbReference>
<keyword evidence="3 4" id="KW-0479">Metal-binding</keyword>
<keyword evidence="1" id="KW-0808">Transferase</keyword>
<dbReference type="RefSeq" id="WP_281909018.1">
    <property type="nucleotide sequence ID" value="NZ_AP026966.1"/>
</dbReference>
<feature type="binding site" evidence="3">
    <location>
        <begin position="104"/>
        <end position="107"/>
    </location>
    <ligand>
        <name>NAD(+)</name>
        <dbReference type="ChEBI" id="CHEBI:57540"/>
    </ligand>
</feature>
<evidence type="ECO:0000256" key="2">
    <source>
        <dbReference type="ARBA" id="ARBA00023027"/>
    </source>
</evidence>
<reference evidence="6" key="1">
    <citation type="submission" date="2022-11" db="EMBL/GenBank/DDBJ databases">
        <title>Isolation and characterization of PLA-degrading bacterium Massilia sp. from Antarctic soil.</title>
        <authorList>
            <person name="Sato K."/>
            <person name="Gomez-Fuentes C."/>
            <person name="Ahmad S.A."/>
            <person name="Zulkharnain A."/>
        </authorList>
    </citation>
    <scope>NUCLEOTIDE SEQUENCE</scope>
    <source>
        <strain evidence="6">N-3</strain>
    </source>
</reference>
<dbReference type="Gene3D" id="3.40.50.1220">
    <property type="entry name" value="TPP-binding domain"/>
    <property type="match status" value="1"/>
</dbReference>
<dbReference type="Gene3D" id="3.30.1600.10">
    <property type="entry name" value="SIR2/SIRT2 'Small Domain"/>
    <property type="match status" value="1"/>
</dbReference>
<keyword evidence="7" id="KW-1185">Reference proteome</keyword>
<feature type="binding site" evidence="3">
    <location>
        <begin position="224"/>
        <end position="226"/>
    </location>
    <ligand>
        <name>NAD(+)</name>
        <dbReference type="ChEBI" id="CHEBI:57540"/>
    </ligand>
</feature>
<evidence type="ECO:0000313" key="7">
    <source>
        <dbReference type="Proteomes" id="UP001163336"/>
    </source>
</evidence>
<dbReference type="Pfam" id="PF02146">
    <property type="entry name" value="SIR2"/>
    <property type="match status" value="1"/>
</dbReference>
<dbReference type="PANTHER" id="PTHR11085">
    <property type="entry name" value="NAD-DEPENDENT PROTEIN DEACYLASE SIRTUIN-5, MITOCHONDRIAL-RELATED"/>
    <property type="match status" value="1"/>
</dbReference>
<evidence type="ECO:0000313" key="6">
    <source>
        <dbReference type="EMBL" id="BDT60053.1"/>
    </source>
</evidence>
<dbReference type="SUPFAM" id="SSF52467">
    <property type="entry name" value="DHS-like NAD/FAD-binding domain"/>
    <property type="match status" value="1"/>
</dbReference>
<evidence type="ECO:0000256" key="3">
    <source>
        <dbReference type="HAMAP-Rule" id="MF_01121"/>
    </source>
</evidence>
<protein>
    <recommendedName>
        <fullName evidence="3">NAD-dependent protein deacylase</fullName>
        <ecNumber evidence="3">2.3.1.286</ecNumber>
    </recommendedName>
    <alternativeName>
        <fullName evidence="3">Regulatory protein SIR2 homolog</fullName>
    </alternativeName>
</protein>
<comment type="subcellular location">
    <subcellularLocation>
        <location evidence="3">Cytoplasm</location>
    </subcellularLocation>
</comment>
<dbReference type="EMBL" id="AP026966">
    <property type="protein sequence ID" value="BDT60053.1"/>
    <property type="molecule type" value="Genomic_DNA"/>
</dbReference>
<dbReference type="HAMAP" id="MF_01121">
    <property type="entry name" value="Sirtuin_ClassIII"/>
    <property type="match status" value="1"/>
</dbReference>
<organism evidence="6 7">
    <name type="scientific">Massilia varians</name>
    <dbReference type="NCBI Taxonomy" id="457921"/>
    <lineage>
        <taxon>Bacteria</taxon>
        <taxon>Pseudomonadati</taxon>
        <taxon>Pseudomonadota</taxon>
        <taxon>Betaproteobacteria</taxon>
        <taxon>Burkholderiales</taxon>
        <taxon>Oxalobacteraceae</taxon>
        <taxon>Telluria group</taxon>
        <taxon>Massilia</taxon>
    </lineage>
</organism>
<feature type="binding site" evidence="3">
    <location>
        <position position="70"/>
    </location>
    <ligand>
        <name>substrate</name>
    </ligand>
</feature>
<comment type="similarity">
    <text evidence="3">Belongs to the sirtuin family. Class III subfamily.</text>
</comment>
<feature type="binding site" evidence="3">
    <location>
        <begin position="198"/>
        <end position="200"/>
    </location>
    <ligand>
        <name>NAD(+)</name>
        <dbReference type="ChEBI" id="CHEBI:57540"/>
    </ligand>
</feature>
<feature type="domain" description="Deacetylase sirtuin-type" evidence="5">
    <location>
        <begin position="1"/>
        <end position="257"/>
    </location>
</feature>
<feature type="active site" description="Proton acceptor" evidence="3 4">
    <location>
        <position position="122"/>
    </location>
</feature>
<comment type="catalytic activity">
    <reaction evidence="3">
        <text>N(6)-succinyl-L-lysyl-[protein] + NAD(+) + H2O = 2''-O-succinyl-ADP-D-ribose + nicotinamide + L-lysyl-[protein]</text>
        <dbReference type="Rhea" id="RHEA:47668"/>
        <dbReference type="Rhea" id="RHEA-COMP:9752"/>
        <dbReference type="Rhea" id="RHEA-COMP:11877"/>
        <dbReference type="ChEBI" id="CHEBI:15377"/>
        <dbReference type="ChEBI" id="CHEBI:17154"/>
        <dbReference type="ChEBI" id="CHEBI:29969"/>
        <dbReference type="ChEBI" id="CHEBI:57540"/>
        <dbReference type="ChEBI" id="CHEBI:87830"/>
        <dbReference type="ChEBI" id="CHEBI:87832"/>
    </reaction>
</comment>
<sequence length="257" mass="27302">MSATDVDPGLVAALHGAQHVMVLTGAGVSAESGIPTFRDALTGLWQHFDAASLATLDAFRRDPALVWGWYEWRRMKALSAQPNAGHVAIAQLAGRVERLSLFTQNVDDLHERAGSHEVQHLHGSLHHPRCADCSHPFVLPAAAPVEPEGGRRLAPPRCPACGGPVRPGVVWFNEALPEAVLARAFDACGSCDLLIVVGTSGTIYPVAQLPEVARRAGSQVVQVNPAASGLDRVCTWNLRGSAAQVLPALISHAWRPA</sequence>
<dbReference type="PANTHER" id="PTHR11085:SF10">
    <property type="entry name" value="NAD-DEPENDENT PROTEIN DEACYLASE SIRTUIN-5, MITOCHONDRIAL-RELATED"/>
    <property type="match status" value="1"/>
</dbReference>
<evidence type="ECO:0000256" key="4">
    <source>
        <dbReference type="PROSITE-ProRule" id="PRU00236"/>
    </source>
</evidence>
<dbReference type="InterPro" id="IPR050134">
    <property type="entry name" value="NAD-dep_sirtuin_deacylases"/>
</dbReference>
<name>A0ABM8C9U5_9BURK</name>
<feature type="binding site" evidence="3">
    <location>
        <position position="73"/>
    </location>
    <ligand>
        <name>substrate</name>
    </ligand>
</feature>
<feature type="binding site" evidence="3">
    <location>
        <position position="242"/>
    </location>
    <ligand>
        <name>NAD(+)</name>
        <dbReference type="ChEBI" id="CHEBI:57540"/>
    </ligand>
</feature>
<gene>
    <name evidence="6" type="primary">cobB1</name>
    <name evidence="3" type="synonym">cobB</name>
    <name evidence="6" type="ORF">MasN3_35470</name>
</gene>
<dbReference type="InterPro" id="IPR026591">
    <property type="entry name" value="Sirtuin_cat_small_dom_sf"/>
</dbReference>
<comment type="cofactor">
    <cofactor evidence="3">
        <name>Zn(2+)</name>
        <dbReference type="ChEBI" id="CHEBI:29105"/>
    </cofactor>
    <text evidence="3">Binds 1 zinc ion per subunit.</text>
</comment>
<keyword evidence="3 4" id="KW-0862">Zinc</keyword>
<dbReference type="NCBIfam" id="NF001753">
    <property type="entry name" value="PRK00481.1-3"/>
    <property type="match status" value="1"/>
</dbReference>
<keyword evidence="2 3" id="KW-0520">NAD</keyword>
<dbReference type="PROSITE" id="PS50305">
    <property type="entry name" value="SIRTUIN"/>
    <property type="match status" value="1"/>
</dbReference>
<comment type="catalytic activity">
    <reaction evidence="3">
        <text>N(6)-acetyl-L-lysyl-[protein] + NAD(+) + H2O = 2''-O-acetyl-ADP-D-ribose + nicotinamide + L-lysyl-[protein]</text>
        <dbReference type="Rhea" id="RHEA:43636"/>
        <dbReference type="Rhea" id="RHEA-COMP:9752"/>
        <dbReference type="Rhea" id="RHEA-COMP:10731"/>
        <dbReference type="ChEBI" id="CHEBI:15377"/>
        <dbReference type="ChEBI" id="CHEBI:17154"/>
        <dbReference type="ChEBI" id="CHEBI:29969"/>
        <dbReference type="ChEBI" id="CHEBI:57540"/>
        <dbReference type="ChEBI" id="CHEBI:61930"/>
        <dbReference type="ChEBI" id="CHEBI:83767"/>
        <dbReference type="EC" id="2.3.1.286"/>
    </reaction>
</comment>
<dbReference type="InterPro" id="IPR029035">
    <property type="entry name" value="DHS-like_NAD/FAD-binding_dom"/>
</dbReference>
<dbReference type="Proteomes" id="UP001163336">
    <property type="component" value="Chromosome"/>
</dbReference>
<comment type="function">
    <text evidence="3">NAD-dependent lysine deacetylase and desuccinylase that specifically removes acetyl and succinyl groups on target proteins. Modulates the activities of several proteins which are inactive in their acylated form.</text>
</comment>
<comment type="caution">
    <text evidence="3">Lacks conserved residue(s) required for the propagation of feature annotation.</text>
</comment>
<dbReference type="EC" id="2.3.1.286" evidence="3"/>
<feature type="binding site" evidence="3 4">
    <location>
        <position position="161"/>
    </location>
    <ligand>
        <name>Zn(2+)</name>
        <dbReference type="ChEBI" id="CHEBI:29105"/>
    </ligand>
</feature>
<dbReference type="InterPro" id="IPR027546">
    <property type="entry name" value="Sirtuin_class_III"/>
</dbReference>
<accession>A0ABM8C9U5</accession>
<feature type="binding site" evidence="3 4">
    <location>
        <position position="158"/>
    </location>
    <ligand>
        <name>Zn(2+)</name>
        <dbReference type="ChEBI" id="CHEBI:29105"/>
    </ligand>
</feature>
<dbReference type="InterPro" id="IPR003000">
    <property type="entry name" value="Sirtuin"/>
</dbReference>